<sequence>MGGQGDFFSLHVNQKTYAPMNKIIRFSLVALALAAFLPSGSLQAKQWFGENPLKQVLGIGFTDADLDGYNDNAPDADGDGIPNGQDPDYVAVPTGTPTAECDGTGRLR</sequence>
<evidence type="ECO:0000313" key="3">
    <source>
        <dbReference type="Proteomes" id="UP000076481"/>
    </source>
</evidence>
<reference evidence="2 3" key="1">
    <citation type="submission" date="2016-03" db="EMBL/GenBank/DDBJ databases">
        <title>Speciation and ecological success in dimly lit waters: horizontal gene transfer in a green sulfur bacteria bloom unveiled by metagenomic assembly.</title>
        <authorList>
            <person name="Llorens-Mares T."/>
            <person name="Liu Z."/>
            <person name="Allen L.Z."/>
            <person name="Rusch D.B."/>
            <person name="Craig M.T."/>
            <person name="Dupont C.L."/>
            <person name="Bryant D.A."/>
            <person name="Casamayor E.O."/>
        </authorList>
    </citation>
    <scope>NUCLEOTIDE SEQUENCE [LARGE SCALE GENOMIC DNA]</scope>
    <source>
        <strain evidence="2">CIII</strain>
    </source>
</reference>
<comment type="caution">
    <text evidence="2">The sequence shown here is derived from an EMBL/GenBank/DDBJ whole genome shotgun (WGS) entry which is preliminary data.</text>
</comment>
<dbReference type="EMBL" id="LVWG01000036">
    <property type="protein sequence ID" value="KZK73513.1"/>
    <property type="molecule type" value="Genomic_DNA"/>
</dbReference>
<accession>A0A165L316</accession>
<dbReference type="Proteomes" id="UP000076481">
    <property type="component" value="Unassembled WGS sequence"/>
</dbReference>
<dbReference type="AlphaFoldDB" id="A0A165L316"/>
<evidence type="ECO:0000313" key="2">
    <source>
        <dbReference type="EMBL" id="KZK73513.1"/>
    </source>
</evidence>
<feature type="compositionally biased region" description="Acidic residues" evidence="1">
    <location>
        <begin position="68"/>
        <end position="78"/>
    </location>
</feature>
<evidence type="ECO:0000256" key="1">
    <source>
        <dbReference type="SAM" id="MobiDB-lite"/>
    </source>
</evidence>
<protein>
    <submittedName>
        <fullName evidence="2">Uncharacterized protein</fullName>
    </submittedName>
</protein>
<feature type="region of interest" description="Disordered" evidence="1">
    <location>
        <begin position="68"/>
        <end position="108"/>
    </location>
</feature>
<proteinExistence type="predicted"/>
<name>A0A165L316_PELLU</name>
<gene>
    <name evidence="2" type="ORF">A3K90_01930</name>
</gene>
<organism evidence="2 3">
    <name type="scientific">Pelodictyon luteolum</name>
    <dbReference type="NCBI Taxonomy" id="1100"/>
    <lineage>
        <taxon>Bacteria</taxon>
        <taxon>Pseudomonadati</taxon>
        <taxon>Chlorobiota</taxon>
        <taxon>Chlorobiia</taxon>
        <taxon>Chlorobiales</taxon>
        <taxon>Chlorobiaceae</taxon>
        <taxon>Chlorobium/Pelodictyon group</taxon>
        <taxon>Pelodictyon</taxon>
    </lineage>
</organism>